<reference evidence="1" key="1">
    <citation type="submission" date="2022-10" db="EMBL/GenBank/DDBJ databases">
        <title>Genome Sequence of Xylaria curta.</title>
        <authorList>
            <person name="Buettner E."/>
        </authorList>
    </citation>
    <scope>NUCLEOTIDE SEQUENCE</scope>
    <source>
        <strain evidence="1">Babe10</strain>
    </source>
</reference>
<evidence type="ECO:0000313" key="2">
    <source>
        <dbReference type="Proteomes" id="UP001143856"/>
    </source>
</evidence>
<gene>
    <name evidence="1" type="ORF">NUW58_g9325</name>
</gene>
<comment type="caution">
    <text evidence="1">The sequence shown here is derived from an EMBL/GenBank/DDBJ whole genome shotgun (WGS) entry which is preliminary data.</text>
</comment>
<name>A0ACC1MZY6_9PEZI</name>
<evidence type="ECO:0000313" key="1">
    <source>
        <dbReference type="EMBL" id="KAJ2971763.1"/>
    </source>
</evidence>
<organism evidence="1 2">
    <name type="scientific">Xylaria curta</name>
    <dbReference type="NCBI Taxonomy" id="42375"/>
    <lineage>
        <taxon>Eukaryota</taxon>
        <taxon>Fungi</taxon>
        <taxon>Dikarya</taxon>
        <taxon>Ascomycota</taxon>
        <taxon>Pezizomycotina</taxon>
        <taxon>Sordariomycetes</taxon>
        <taxon>Xylariomycetidae</taxon>
        <taxon>Xylariales</taxon>
        <taxon>Xylariaceae</taxon>
        <taxon>Xylaria</taxon>
    </lineage>
</organism>
<proteinExistence type="predicted"/>
<dbReference type="Proteomes" id="UP001143856">
    <property type="component" value="Unassembled WGS sequence"/>
</dbReference>
<accession>A0ACC1MZY6</accession>
<keyword evidence="2" id="KW-1185">Reference proteome</keyword>
<sequence length="224" mass="24051">MAASVPPPASPPFTGCGNVTSLEGDRAFLMSTKTLSYRIQKLHIASPRSIMADMGNTGAASAEVNAGFASPPDQRRVPAARPGGANMLQAVIVDNSLSLLCRGWDGLSLDSLPNEILMQILGLLDVSDLLTTSRSEFTETSSSPRPSGLSSLPLTRISLHLIHDLAHNTPEPDTKPITSTRSHIICIRTEWELEAYVDHHIKSHHNTHFDLAGSKVQPVADMAT</sequence>
<dbReference type="EMBL" id="JAPDGR010003304">
    <property type="protein sequence ID" value="KAJ2971763.1"/>
    <property type="molecule type" value="Genomic_DNA"/>
</dbReference>
<protein>
    <submittedName>
        <fullName evidence="1">Uncharacterized protein</fullName>
    </submittedName>
</protein>